<keyword evidence="1" id="KW-0614">Plasmid</keyword>
<dbReference type="AlphaFoldDB" id="A0A2L0HBK5"/>
<reference evidence="1" key="1">
    <citation type="submission" date="2017-10" db="EMBL/GenBank/DDBJ databases">
        <title>Analysis of the genome sequences of Rhizobium populations associated to common bean (phaseolus vulgaris).</title>
        <authorList>
            <person name="Bustos P."/>
            <person name="Santamaria R.I."/>
            <person name="Miranda-Sanchez F."/>
            <person name="Perez-Carrascal O."/>
            <person name="Juarez S."/>
            <person name="Lozano L."/>
            <person name="Martinez-Flores I."/>
            <person name="Vinuesa P."/>
            <person name="Martinez-Romero E."/>
            <person name="Cevallos M.A."/>
            <person name="Romero D."/>
            <person name="Davila G."/>
            <person name="Gonzalez V."/>
        </authorList>
    </citation>
    <scope>NUCLEOTIDE SEQUENCE [LARGE SCALE GENOMIC DNA]</scope>
    <source>
        <strain evidence="1">NXT3</strain>
        <plasmid evidence="1">pSfreNXT3b</plasmid>
    </source>
</reference>
<dbReference type="Proteomes" id="UP000239340">
    <property type="component" value="Plasmid pSfreNXT3b"/>
</dbReference>
<organism evidence="1">
    <name type="scientific">Rhizobium fredii</name>
    <name type="common">Sinorhizobium fredii</name>
    <dbReference type="NCBI Taxonomy" id="380"/>
    <lineage>
        <taxon>Bacteria</taxon>
        <taxon>Pseudomonadati</taxon>
        <taxon>Pseudomonadota</taxon>
        <taxon>Alphaproteobacteria</taxon>
        <taxon>Hyphomicrobiales</taxon>
        <taxon>Rhizobiaceae</taxon>
        <taxon>Sinorhizobium/Ensifer group</taxon>
        <taxon>Sinorhizobium</taxon>
    </lineage>
</organism>
<geneLocation type="plasmid" evidence="1">
    <name>pSfreNXT3b</name>
</geneLocation>
<evidence type="ECO:0000313" key="1">
    <source>
        <dbReference type="EMBL" id="AUX78880.1"/>
    </source>
</evidence>
<name>A0A2L0HBK5_RHIFR</name>
<accession>A0A2L0HBK5</accession>
<gene>
    <name evidence="1" type="ORF">NXT3_PB00221</name>
</gene>
<dbReference type="EMBL" id="CP024309">
    <property type="protein sequence ID" value="AUX78880.1"/>
    <property type="molecule type" value="Genomic_DNA"/>
</dbReference>
<proteinExistence type="predicted"/>
<protein>
    <submittedName>
        <fullName evidence="1">Uncharacterized protein</fullName>
    </submittedName>
</protein>
<sequence length="68" mass="7520">MSWPIDHGPHISPRGVIQPRANEAALFVPLRDATLFEASKRCTAARSALVLFSRTIYSGSDFMSLRMA</sequence>